<comment type="caution">
    <text evidence="1">The sequence shown here is derived from an EMBL/GenBank/DDBJ whole genome shotgun (WGS) entry which is preliminary data.</text>
</comment>
<accession>A0ABR0Q2E7</accession>
<dbReference type="EMBL" id="JARKNE010000005">
    <property type="protein sequence ID" value="KAK5833341.1"/>
    <property type="molecule type" value="Genomic_DNA"/>
</dbReference>
<evidence type="ECO:0000313" key="2">
    <source>
        <dbReference type="Proteomes" id="UP001358586"/>
    </source>
</evidence>
<gene>
    <name evidence="1" type="ORF">PVK06_017166</name>
</gene>
<proteinExistence type="predicted"/>
<name>A0ABR0Q2E7_GOSAR</name>
<organism evidence="1 2">
    <name type="scientific">Gossypium arboreum</name>
    <name type="common">Tree cotton</name>
    <name type="synonym">Gossypium nanking</name>
    <dbReference type="NCBI Taxonomy" id="29729"/>
    <lineage>
        <taxon>Eukaryota</taxon>
        <taxon>Viridiplantae</taxon>
        <taxon>Streptophyta</taxon>
        <taxon>Embryophyta</taxon>
        <taxon>Tracheophyta</taxon>
        <taxon>Spermatophyta</taxon>
        <taxon>Magnoliopsida</taxon>
        <taxon>eudicotyledons</taxon>
        <taxon>Gunneridae</taxon>
        <taxon>Pentapetalae</taxon>
        <taxon>rosids</taxon>
        <taxon>malvids</taxon>
        <taxon>Malvales</taxon>
        <taxon>Malvaceae</taxon>
        <taxon>Malvoideae</taxon>
        <taxon>Gossypium</taxon>
    </lineage>
</organism>
<sequence length="79" mass="9015">MCPSKVVEPSALYYQLLGHLPDDGEEKFTTLKFSWLKEIFQTLLSSAIESELMCIARARCGCILPRIQQHALMWTINAQ</sequence>
<dbReference type="Proteomes" id="UP001358586">
    <property type="component" value="Chromosome 5"/>
</dbReference>
<keyword evidence="2" id="KW-1185">Reference proteome</keyword>
<reference evidence="1 2" key="1">
    <citation type="submission" date="2023-03" db="EMBL/GenBank/DDBJ databases">
        <title>WGS of Gossypium arboreum.</title>
        <authorList>
            <person name="Yu D."/>
        </authorList>
    </citation>
    <scope>NUCLEOTIDE SEQUENCE [LARGE SCALE GENOMIC DNA]</scope>
    <source>
        <tissue evidence="1">Leaf</tissue>
    </source>
</reference>
<evidence type="ECO:0000313" key="1">
    <source>
        <dbReference type="EMBL" id="KAK5833341.1"/>
    </source>
</evidence>
<protein>
    <submittedName>
        <fullName evidence="1">Uncharacterized protein</fullName>
    </submittedName>
</protein>